<dbReference type="PANTHER" id="PTHR11929:SF132">
    <property type="entry name" value="ALPHA-(1,3)-FUCOSYLTRANSFERASE 4"/>
    <property type="match status" value="1"/>
</dbReference>
<sequence>MEEVGSGRMCSRIRPGPGRSGRARGAEGERDGAAPGWAAQLAHLALAARPIETRGEGSGPCGPWDSRTALPGSKAGGERQRRLELQRQYERGRRCSPPADERPAAAAMSARAPGAPWVPGGRRRRGAWGLPRTASALVAAGLVCTTLAAYACWGQLPPLRWASEAPPRPVGVLLWWEPFGRRDIATRPAPDCWLRFNITGCRLLTDRAAYGEAQAVLFHHRDLVNGPPDWPPPWGVQVRTTEELELRVLDDEEEAAAVAVETLAASGPRPPGQRWVWMNFESPSHSPGLRSLAGNLFNWTLSYRADSDVFVPYGYLYPRTHPSDQPPGLVPSLARKRGLVAWVVSNWDERQARVRYYHQLSQHVSVDVFGKGESRRPVPDIGLLHTVARYKFYLAFENSQHLDYITEKLWRNALLAGAVPVVLGPNRANYERFVPRGAFIHVDDFPSASSLAAYLLFLDRNPAAYRRYFNWRRSYAVHTISFWDEPWCRVCQAVQMAGNRPQSIRNLARWFER</sequence>
<dbReference type="InterPro" id="IPR055270">
    <property type="entry name" value="Glyco_tran_10_C"/>
</dbReference>
<dbReference type="RefSeq" id="XP_019512715.1">
    <property type="nucleotide sequence ID" value="XM_019657170.1"/>
</dbReference>
<evidence type="ECO:0000256" key="2">
    <source>
        <dbReference type="ARBA" id="ARBA00004922"/>
    </source>
</evidence>
<keyword evidence="10" id="KW-0472">Membrane</keyword>
<evidence type="ECO:0000256" key="3">
    <source>
        <dbReference type="ARBA" id="ARBA00008919"/>
    </source>
</evidence>
<dbReference type="CTD" id="2526"/>
<evidence type="ECO:0000256" key="8">
    <source>
        <dbReference type="ARBA" id="ARBA00022989"/>
    </source>
</evidence>
<comment type="catalytic activity">
    <reaction evidence="16">
        <text>an N-acetyl-alpha-neuraminyl-(2-&gt;3)-beta-D-galactosyl-(1-&gt;4)-N-acetyl-beta-D-glucosaminyl derivative + GDP-beta-L-fucose = an alpha-Neu5Ac-(2-&gt;3)-beta-D-Gal-(1-&gt;4)-[alpha-L-Fuc-(1-&gt;3)]-beta-D-GlcNAc derivative + GDP + H(+)</text>
        <dbReference type="Rhea" id="RHEA:56076"/>
        <dbReference type="ChEBI" id="CHEBI:15378"/>
        <dbReference type="ChEBI" id="CHEBI:57273"/>
        <dbReference type="ChEBI" id="CHEBI:58189"/>
        <dbReference type="ChEBI" id="CHEBI:136545"/>
        <dbReference type="ChEBI" id="CHEBI:139509"/>
    </reaction>
    <physiologicalReaction direction="left-to-right" evidence="16">
        <dbReference type="Rhea" id="RHEA:56077"/>
    </physiologicalReaction>
</comment>
<feature type="region of interest" description="Disordered" evidence="19">
    <location>
        <begin position="1"/>
        <end position="36"/>
    </location>
</feature>
<dbReference type="Gene3D" id="3.40.50.11660">
    <property type="entry name" value="Glycosyl transferase family 10, C-terminal domain"/>
    <property type="match status" value="1"/>
</dbReference>
<evidence type="ECO:0000256" key="10">
    <source>
        <dbReference type="ARBA" id="ARBA00023136"/>
    </source>
</evidence>
<evidence type="ECO:0000256" key="5">
    <source>
        <dbReference type="ARBA" id="ARBA00022679"/>
    </source>
</evidence>
<keyword evidence="8" id="KW-1133">Transmembrane helix</keyword>
<keyword evidence="9 18" id="KW-0333">Golgi apparatus</keyword>
<dbReference type="InterPro" id="IPR031481">
    <property type="entry name" value="Glyco_tran_10_N"/>
</dbReference>
<dbReference type="EC" id="2.4.1.-" evidence="18"/>
<gene>
    <name evidence="23" type="primary">FUT4</name>
</gene>
<dbReference type="FunFam" id="3.40.50.11660:FF:000001">
    <property type="entry name" value="alpha-(1,3)-fucosyltransferase 9"/>
    <property type="match status" value="1"/>
</dbReference>
<protein>
    <recommendedName>
        <fullName evidence="18">Fucosyltransferase</fullName>
        <ecNumber evidence="18">2.4.1.-</ecNumber>
    </recommendedName>
</protein>
<keyword evidence="22" id="KW-1185">Reference proteome</keyword>
<dbReference type="InterPro" id="IPR038577">
    <property type="entry name" value="GT10-like_C_sf"/>
</dbReference>
<evidence type="ECO:0000256" key="7">
    <source>
        <dbReference type="ARBA" id="ARBA00022968"/>
    </source>
</evidence>
<comment type="catalytic activity">
    <reaction evidence="15">
        <text>an alpha-Neu5Ac-(2-&gt;3)-beta-D-Gal-(1-&gt;4)-beta-D-GlcNAc-(1-&gt;3)-beta-D-Gal-(1-&gt;4)-beta-D-GlcNAc derivative + GDP-beta-L-fucose = an alpha-Neu5Ac-(2-&gt;3)-beta-D-Gal-(1-&gt;4)-beta-D-GlcNAc-(1-&gt;3)-beta-D-Gal-(1-&gt;4)-[alpha-L-Fuc-(1-&gt;3)]-beta-D-GlcNAc derivative + GDP + H(+)</text>
        <dbReference type="Rhea" id="RHEA:68044"/>
        <dbReference type="ChEBI" id="CHEBI:15378"/>
        <dbReference type="ChEBI" id="CHEBI:57273"/>
        <dbReference type="ChEBI" id="CHEBI:58189"/>
        <dbReference type="ChEBI" id="CHEBI:145343"/>
        <dbReference type="ChEBI" id="CHEBI:176900"/>
    </reaction>
    <physiologicalReaction direction="left-to-right" evidence="15">
        <dbReference type="Rhea" id="RHEA:68045"/>
    </physiologicalReaction>
</comment>
<evidence type="ECO:0000256" key="17">
    <source>
        <dbReference type="ARBA" id="ARBA00046186"/>
    </source>
</evidence>
<dbReference type="PANTHER" id="PTHR11929">
    <property type="entry name" value="ALPHA- 1,3 -FUCOSYLTRANSFERASE"/>
    <property type="match status" value="1"/>
</dbReference>
<accession>A0A8B7SL60</accession>
<comment type="similarity">
    <text evidence="3 18">Belongs to the glycosyltransferase 10 family.</text>
</comment>
<dbReference type="GO" id="GO:0032580">
    <property type="term" value="C:Golgi cisterna membrane"/>
    <property type="evidence" value="ECO:0007669"/>
    <property type="project" value="UniProtKB-SubCell"/>
</dbReference>
<comment type="catalytic activity">
    <reaction evidence="14">
        <text>an alpha-Neu5Ac-(2-&gt;3)-beta-D-Gal-(1-&gt;4)-beta-D-GlcNAc6S derivative + GDP-beta-L-fucose = an alpha-Neu5Ac-(2-&gt;3)-beta-D-Gal-(1-&gt;4)-[alpha-L-Fuc-(1-&gt;3)]-beta-D-GlcNAc6S derivative + GDP + H(+)</text>
        <dbReference type="Rhea" id="RHEA:62004"/>
        <dbReference type="ChEBI" id="CHEBI:15378"/>
        <dbReference type="ChEBI" id="CHEBI:57273"/>
        <dbReference type="ChEBI" id="CHEBI:58189"/>
        <dbReference type="ChEBI" id="CHEBI:145344"/>
        <dbReference type="ChEBI" id="CHEBI:145345"/>
    </reaction>
    <physiologicalReaction direction="left-to-right" evidence="14">
        <dbReference type="Rhea" id="RHEA:62005"/>
    </physiologicalReaction>
</comment>
<proteinExistence type="inferred from homology"/>
<reference evidence="23" key="1">
    <citation type="submission" date="2025-08" db="UniProtKB">
        <authorList>
            <consortium name="RefSeq"/>
        </authorList>
    </citation>
    <scope>IDENTIFICATION</scope>
    <source>
        <tissue evidence="23">Muscle</tissue>
    </source>
</reference>
<keyword evidence="6 18" id="KW-0812">Transmembrane</keyword>
<evidence type="ECO:0000256" key="12">
    <source>
        <dbReference type="ARBA" id="ARBA00023198"/>
    </source>
</evidence>
<dbReference type="Pfam" id="PF17039">
    <property type="entry name" value="Glyco_tran_10_N"/>
    <property type="match status" value="1"/>
</dbReference>
<name>A0A8B7SL60_HIPAR</name>
<dbReference type="InterPro" id="IPR001503">
    <property type="entry name" value="Glyco_trans_10"/>
</dbReference>
<dbReference type="AlphaFoldDB" id="A0A8B7SL60"/>
<evidence type="ECO:0000313" key="23">
    <source>
        <dbReference type="RefSeq" id="XP_019512715.1"/>
    </source>
</evidence>
<keyword evidence="11" id="KW-0325">Glycoprotein</keyword>
<dbReference type="GO" id="GO:0006954">
    <property type="term" value="P:inflammatory response"/>
    <property type="evidence" value="ECO:0007669"/>
    <property type="project" value="UniProtKB-KW"/>
</dbReference>
<evidence type="ECO:0000259" key="21">
    <source>
        <dbReference type="Pfam" id="PF17039"/>
    </source>
</evidence>
<evidence type="ECO:0000256" key="14">
    <source>
        <dbReference type="ARBA" id="ARBA00035849"/>
    </source>
</evidence>
<comment type="subcellular location">
    <subcellularLocation>
        <location evidence="1 18">Golgi apparatus</location>
        <location evidence="1 18">Golgi stack membrane</location>
        <topology evidence="1 18">Single-pass type II membrane protein</topology>
    </subcellularLocation>
</comment>
<dbReference type="KEGG" id="hai:109390554"/>
<feature type="compositionally biased region" description="Low complexity" evidence="19">
    <location>
        <begin position="104"/>
        <end position="115"/>
    </location>
</feature>
<keyword evidence="7" id="KW-0735">Signal-anchor</keyword>
<evidence type="ECO:0000256" key="1">
    <source>
        <dbReference type="ARBA" id="ARBA00004447"/>
    </source>
</evidence>
<dbReference type="UniPathway" id="UPA00378"/>
<feature type="domain" description="Fucosyltransferase N-terminal" evidence="21">
    <location>
        <begin position="170"/>
        <end position="314"/>
    </location>
</feature>
<dbReference type="SUPFAM" id="SSF53756">
    <property type="entry name" value="UDP-Glycosyltransferase/glycogen phosphorylase"/>
    <property type="match status" value="1"/>
</dbReference>
<dbReference type="GO" id="GO:0017083">
    <property type="term" value="F:4-galactosyl-N-acetylglucosaminide 3-alpha-L-fucosyltransferase activity"/>
    <property type="evidence" value="ECO:0007669"/>
    <property type="project" value="UniProtKB-EC"/>
</dbReference>
<evidence type="ECO:0000256" key="19">
    <source>
        <dbReference type="SAM" id="MobiDB-lite"/>
    </source>
</evidence>
<keyword evidence="5 18" id="KW-0808">Transferase</keyword>
<dbReference type="Pfam" id="PF00852">
    <property type="entry name" value="Glyco_transf_10"/>
    <property type="match status" value="1"/>
</dbReference>
<keyword evidence="12" id="KW-0395">Inflammatory response</keyword>
<evidence type="ECO:0000256" key="13">
    <source>
        <dbReference type="ARBA" id="ARBA00029329"/>
    </source>
</evidence>
<dbReference type="OrthoDB" id="445936at2759"/>
<comment type="catalytic activity">
    <reaction evidence="13">
        <text>a beta-D-galactosyl-(1-&gt;4)-N-acetyl-beta-D-glucosaminyl derivative + GDP-beta-L-fucose = a beta-D-galactosyl-(1-&gt;4)-[alpha-L-fucosyl-(1-&gt;3)]-N-acetyl-beta-D-glucosaminyl derivative + GDP + H(+)</text>
        <dbReference type="Rhea" id="RHEA:14257"/>
        <dbReference type="ChEBI" id="CHEBI:15378"/>
        <dbReference type="ChEBI" id="CHEBI:57273"/>
        <dbReference type="ChEBI" id="CHEBI:58189"/>
        <dbReference type="ChEBI" id="CHEBI:133507"/>
        <dbReference type="ChEBI" id="CHEBI:137941"/>
        <dbReference type="EC" id="2.4.1.152"/>
    </reaction>
    <physiologicalReaction direction="left-to-right" evidence="13">
        <dbReference type="Rhea" id="RHEA:14258"/>
    </physiologicalReaction>
</comment>
<evidence type="ECO:0000313" key="22">
    <source>
        <dbReference type="Proteomes" id="UP000694851"/>
    </source>
</evidence>
<comment type="pathway">
    <text evidence="2">Protein modification; protein glycosylation.</text>
</comment>
<dbReference type="Proteomes" id="UP000694851">
    <property type="component" value="Unplaced"/>
</dbReference>
<evidence type="ECO:0000259" key="20">
    <source>
        <dbReference type="Pfam" id="PF00852"/>
    </source>
</evidence>
<dbReference type="GeneID" id="109390554"/>
<evidence type="ECO:0000256" key="11">
    <source>
        <dbReference type="ARBA" id="ARBA00023180"/>
    </source>
</evidence>
<feature type="region of interest" description="Disordered" evidence="19">
    <location>
        <begin position="49"/>
        <end position="118"/>
    </location>
</feature>
<evidence type="ECO:0000256" key="9">
    <source>
        <dbReference type="ARBA" id="ARBA00023034"/>
    </source>
</evidence>
<evidence type="ECO:0000256" key="4">
    <source>
        <dbReference type="ARBA" id="ARBA00022676"/>
    </source>
</evidence>
<feature type="compositionally biased region" description="Basic and acidic residues" evidence="19">
    <location>
        <begin position="76"/>
        <end position="103"/>
    </location>
</feature>
<evidence type="ECO:0000256" key="15">
    <source>
        <dbReference type="ARBA" id="ARBA00036234"/>
    </source>
</evidence>
<feature type="domain" description="Fucosyltransferase C-terminal" evidence="20">
    <location>
        <begin position="334"/>
        <end position="510"/>
    </location>
</feature>
<evidence type="ECO:0000256" key="18">
    <source>
        <dbReference type="RuleBase" id="RU003832"/>
    </source>
</evidence>
<organism evidence="22 23">
    <name type="scientific">Hipposideros armiger</name>
    <name type="common">Great Himalayan leaf-nosed bat</name>
    <dbReference type="NCBI Taxonomy" id="186990"/>
    <lineage>
        <taxon>Eukaryota</taxon>
        <taxon>Metazoa</taxon>
        <taxon>Chordata</taxon>
        <taxon>Craniata</taxon>
        <taxon>Vertebrata</taxon>
        <taxon>Euteleostomi</taxon>
        <taxon>Mammalia</taxon>
        <taxon>Eutheria</taxon>
        <taxon>Laurasiatheria</taxon>
        <taxon>Chiroptera</taxon>
        <taxon>Yinpterochiroptera</taxon>
        <taxon>Rhinolophoidea</taxon>
        <taxon>Hipposideridae</taxon>
        <taxon>Hipposideros</taxon>
    </lineage>
</organism>
<evidence type="ECO:0000256" key="16">
    <source>
        <dbReference type="ARBA" id="ARBA00036481"/>
    </source>
</evidence>
<comment type="function">
    <text evidence="17">Catalyzes alpha(1-&gt;3) linkage of fucosyl moiety transferred from GDP-beta-L-fucose to N-acetyl glucosamine (GlcNAc) within type 2 lactosamine (LacNAc, Gal-beta(1-&gt;4)GlcNAc) glycan attached to N- or O-linked glycoproteins. Robustly fucosylates nonsialylated distal LacNAc unit of the polylactosamine chain to form Lewis X antigen (CD15), a glycan determinant known to mediate important cellular functions in development and immunity. Fucosylates with lower efficiency sialylated LacNAc acceptors to form sialyl Lewis X and 6-sulfo sialyl Lewis X determinants that serve as recognition epitopes for C-type lectins. Together with FUT7 contributes to SELE, SELL and SELP selectin ligand biosynthesis and selectin-dependent lymphocyte homing, leukocyte migration and blood leukocyte homeostasis. In a cell type specific manner, may also fucosylate the internal LacNAc unit of the polylactosamine chain to form VIM-2 antigen that serves as recognition epitope for SELE.</text>
</comment>
<evidence type="ECO:0000256" key="6">
    <source>
        <dbReference type="ARBA" id="ARBA00022692"/>
    </source>
</evidence>
<keyword evidence="4 18" id="KW-0328">Glycosyltransferase</keyword>